<evidence type="ECO:0000313" key="9">
    <source>
        <dbReference type="Proteomes" id="UP000053815"/>
    </source>
</evidence>
<dbReference type="GO" id="GO:1990837">
    <property type="term" value="F:sequence-specific double-stranded DNA binding"/>
    <property type="evidence" value="ECO:0007669"/>
    <property type="project" value="TreeGrafter"/>
</dbReference>
<dbReference type="PROSITE" id="PS50071">
    <property type="entry name" value="HOMEOBOX_2"/>
    <property type="match status" value="1"/>
</dbReference>
<evidence type="ECO:0000256" key="1">
    <source>
        <dbReference type="ARBA" id="ARBA00023125"/>
    </source>
</evidence>
<dbReference type="InterPro" id="IPR001356">
    <property type="entry name" value="HD"/>
</dbReference>
<feature type="region of interest" description="Disordered" evidence="6">
    <location>
        <begin position="24"/>
        <end position="67"/>
    </location>
</feature>
<evidence type="ECO:0000256" key="2">
    <source>
        <dbReference type="ARBA" id="ARBA00023155"/>
    </source>
</evidence>
<accession>A0A0C9MBA9</accession>
<feature type="domain" description="Homeobox" evidence="7">
    <location>
        <begin position="59"/>
        <end position="119"/>
    </location>
</feature>
<feature type="DNA-binding region" description="Homeobox" evidence="4">
    <location>
        <begin position="61"/>
        <end position="120"/>
    </location>
</feature>
<proteinExistence type="predicted"/>
<dbReference type="InterPro" id="IPR017970">
    <property type="entry name" value="Homeobox_CS"/>
</dbReference>
<evidence type="ECO:0000313" key="8">
    <source>
        <dbReference type="EMBL" id="GAN04619.1"/>
    </source>
</evidence>
<keyword evidence="3 4" id="KW-0539">Nucleus</keyword>
<reference evidence="8" key="1">
    <citation type="submission" date="2014-09" db="EMBL/GenBank/DDBJ databases">
        <title>Draft genome sequence of an oleaginous Mucoromycotina fungus Mucor ambiguus NBRC6742.</title>
        <authorList>
            <person name="Takeda I."/>
            <person name="Yamane N."/>
            <person name="Morita T."/>
            <person name="Tamano K."/>
            <person name="Machida M."/>
            <person name="Baker S."/>
            <person name="Koike H."/>
        </authorList>
    </citation>
    <scope>NUCLEOTIDE SEQUENCE</scope>
    <source>
        <strain evidence="8">NBRC 6742</strain>
    </source>
</reference>
<dbReference type="STRING" id="91626.A0A0C9MBA9"/>
<dbReference type="EMBL" id="DF836358">
    <property type="protein sequence ID" value="GAN04619.1"/>
    <property type="molecule type" value="Genomic_DNA"/>
</dbReference>
<dbReference type="PANTHER" id="PTHR46255">
    <property type="entry name" value="SHORT STATURE HOMEOBOX"/>
    <property type="match status" value="1"/>
</dbReference>
<dbReference type="Pfam" id="PF00046">
    <property type="entry name" value="Homeodomain"/>
    <property type="match status" value="1"/>
</dbReference>
<keyword evidence="1 4" id="KW-0238">DNA-binding</keyword>
<feature type="region of interest" description="Disordered" evidence="6">
    <location>
        <begin position="157"/>
        <end position="187"/>
    </location>
</feature>
<organism evidence="8">
    <name type="scientific">Mucor ambiguus</name>
    <dbReference type="NCBI Taxonomy" id="91626"/>
    <lineage>
        <taxon>Eukaryota</taxon>
        <taxon>Fungi</taxon>
        <taxon>Fungi incertae sedis</taxon>
        <taxon>Mucoromycota</taxon>
        <taxon>Mucoromycotina</taxon>
        <taxon>Mucoromycetes</taxon>
        <taxon>Mucorales</taxon>
        <taxon>Mucorineae</taxon>
        <taxon>Mucoraceae</taxon>
        <taxon>Mucor</taxon>
    </lineage>
</organism>
<name>A0A0C9MBA9_9FUNG</name>
<dbReference type="InterPro" id="IPR009057">
    <property type="entry name" value="Homeodomain-like_sf"/>
</dbReference>
<keyword evidence="9" id="KW-1185">Reference proteome</keyword>
<dbReference type="PROSITE" id="PS00027">
    <property type="entry name" value="HOMEOBOX_1"/>
    <property type="match status" value="1"/>
</dbReference>
<dbReference type="AlphaFoldDB" id="A0A0C9MBA9"/>
<evidence type="ECO:0000259" key="7">
    <source>
        <dbReference type="PROSITE" id="PS50071"/>
    </source>
</evidence>
<dbReference type="SUPFAM" id="SSF46689">
    <property type="entry name" value="Homeodomain-like"/>
    <property type="match status" value="1"/>
</dbReference>
<feature type="compositionally biased region" description="Pro residues" evidence="6">
    <location>
        <begin position="162"/>
        <end position="182"/>
    </location>
</feature>
<evidence type="ECO:0000256" key="4">
    <source>
        <dbReference type="PROSITE-ProRule" id="PRU00108"/>
    </source>
</evidence>
<dbReference type="SMART" id="SM00389">
    <property type="entry name" value="HOX"/>
    <property type="match status" value="1"/>
</dbReference>
<dbReference type="GO" id="GO:0000981">
    <property type="term" value="F:DNA-binding transcription factor activity, RNA polymerase II-specific"/>
    <property type="evidence" value="ECO:0007669"/>
    <property type="project" value="InterPro"/>
</dbReference>
<dbReference type="InterPro" id="IPR052631">
    <property type="entry name" value="Paired_homeobox_Bicoid"/>
</dbReference>
<keyword evidence="2 4" id="KW-0371">Homeobox</keyword>
<sequence length="275" mass="31483">MSRRGSLAISALLNKDAIDPLKNDGQMRGASLSPIQCGSTSPTYPQHPEHQETASNQTQLSKARRKRISPAQYNRLMEIFDQTDTPSSEIRENLAIELNMTKREVQVWFQNRRAKMNRSKNMHNKRHRHASLIPYTSSFYHSKPRRASAYPVLENSNVYDPSLPPQHPQQFAPPPPPPPPLSHHPQYMYNLQQLPPQQQPNSYPPNYNSRLYPIAPMPMSASHPNMAMPEEGNTHPLQSRHYSPYQQRKPSAIDLLASAAEYVRTDRKEANYSKT</sequence>
<evidence type="ECO:0000256" key="3">
    <source>
        <dbReference type="ARBA" id="ARBA00023242"/>
    </source>
</evidence>
<dbReference type="CDD" id="cd00086">
    <property type="entry name" value="homeodomain"/>
    <property type="match status" value="1"/>
</dbReference>
<dbReference type="PANTHER" id="PTHR46255:SF3">
    <property type="entry name" value="HOMEOBOX DOMAIN-CONTAINING PROTEIN"/>
    <property type="match status" value="1"/>
</dbReference>
<protein>
    <recommendedName>
        <fullName evidence="7">Homeobox domain-containing protein</fullName>
    </recommendedName>
</protein>
<dbReference type="OrthoDB" id="6159439at2759"/>
<dbReference type="GO" id="GO:0005634">
    <property type="term" value="C:nucleus"/>
    <property type="evidence" value="ECO:0007669"/>
    <property type="project" value="UniProtKB-SubCell"/>
</dbReference>
<evidence type="ECO:0000256" key="5">
    <source>
        <dbReference type="RuleBase" id="RU000682"/>
    </source>
</evidence>
<feature type="compositionally biased region" description="Polar residues" evidence="6">
    <location>
        <begin position="33"/>
        <end position="44"/>
    </location>
</feature>
<dbReference type="Proteomes" id="UP000053815">
    <property type="component" value="Unassembled WGS sequence"/>
</dbReference>
<gene>
    <name evidence="8" type="ORF">MAM1_0069d04080</name>
</gene>
<dbReference type="Gene3D" id="1.10.10.60">
    <property type="entry name" value="Homeodomain-like"/>
    <property type="match status" value="1"/>
</dbReference>
<comment type="subcellular location">
    <subcellularLocation>
        <location evidence="4 5">Nucleus</location>
    </subcellularLocation>
</comment>
<evidence type="ECO:0000256" key="6">
    <source>
        <dbReference type="SAM" id="MobiDB-lite"/>
    </source>
</evidence>